<evidence type="ECO:0000256" key="1">
    <source>
        <dbReference type="ARBA" id="ARBA00006484"/>
    </source>
</evidence>
<proteinExistence type="inferred from homology"/>
<sequence>MADSLMKMLGNSISSDFTTTAHKNKYPAINPSRPELSQVGKTVLITGGSTGIGYAIAQAFIKAGAATVIIVARRVDVVTEASLSLQDEVSRSGSGTHIIVQACDLSDAEMVDALWDDLKDKGVTVDVLVLNAAKFTDTKPLLDLGAEEIWSQFEANVKGPIYMTDRFDKQNDGSQKFLVNLTSANMHTCHSDYAQATAIRPAYALTKASGSLFAQLVAKDVSPDKMQVISFHPGMIHTPGWEAFGVTKDMLPFDEREFWPYDKYSKDILVIFNPD</sequence>
<comment type="caution">
    <text evidence="2">The sequence shown here is derived from an EMBL/GenBank/DDBJ whole genome shotgun (WGS) entry which is preliminary data.</text>
</comment>
<dbReference type="EMBL" id="SRMI01000003">
    <property type="protein sequence ID" value="TVY74011.1"/>
    <property type="molecule type" value="Genomic_DNA"/>
</dbReference>
<accession>A0A559LIB4</accession>
<evidence type="ECO:0000313" key="2">
    <source>
        <dbReference type="EMBL" id="TVY74011.1"/>
    </source>
</evidence>
<dbReference type="Proteomes" id="UP000320707">
    <property type="component" value="Unassembled WGS sequence"/>
</dbReference>
<gene>
    <name evidence="2" type="primary">galD</name>
    <name evidence="2" type="ORF">Focb16_v005382</name>
</gene>
<dbReference type="InterPro" id="IPR002347">
    <property type="entry name" value="SDR_fam"/>
</dbReference>
<dbReference type="PANTHER" id="PTHR42760">
    <property type="entry name" value="SHORT-CHAIN DEHYDROGENASES/REDUCTASES FAMILY MEMBER"/>
    <property type="match status" value="1"/>
</dbReference>
<dbReference type="GO" id="GO:0016616">
    <property type="term" value="F:oxidoreductase activity, acting on the CH-OH group of donors, NAD or NADP as acceptor"/>
    <property type="evidence" value="ECO:0007669"/>
    <property type="project" value="TreeGrafter"/>
</dbReference>
<organism evidence="2 3">
    <name type="scientific">Fusarium oxysporum f. sp. cubense</name>
    <dbReference type="NCBI Taxonomy" id="61366"/>
    <lineage>
        <taxon>Eukaryota</taxon>
        <taxon>Fungi</taxon>
        <taxon>Dikarya</taxon>
        <taxon>Ascomycota</taxon>
        <taxon>Pezizomycotina</taxon>
        <taxon>Sordariomycetes</taxon>
        <taxon>Hypocreomycetidae</taxon>
        <taxon>Hypocreales</taxon>
        <taxon>Nectriaceae</taxon>
        <taxon>Fusarium</taxon>
        <taxon>Fusarium oxysporum species complex</taxon>
    </lineage>
</organism>
<dbReference type="SUPFAM" id="SSF51735">
    <property type="entry name" value="NAD(P)-binding Rossmann-fold domains"/>
    <property type="match status" value="1"/>
</dbReference>
<dbReference type="AlphaFoldDB" id="A0A559LIB4"/>
<dbReference type="GO" id="GO:0048038">
    <property type="term" value="F:quinone binding"/>
    <property type="evidence" value="ECO:0007669"/>
    <property type="project" value="TreeGrafter"/>
</dbReference>
<dbReference type="Pfam" id="PF00106">
    <property type="entry name" value="adh_short"/>
    <property type="match status" value="1"/>
</dbReference>
<dbReference type="Gene3D" id="3.40.50.720">
    <property type="entry name" value="NAD(P)-binding Rossmann-like Domain"/>
    <property type="match status" value="1"/>
</dbReference>
<protein>
    <submittedName>
        <fullName evidence="2">Putative galactose dehydrogenase GalD</fullName>
    </submittedName>
</protein>
<dbReference type="PANTHER" id="PTHR42760:SF122">
    <property type="entry name" value="NAD(P)-BINDING PROTEIN"/>
    <property type="match status" value="1"/>
</dbReference>
<dbReference type="CDD" id="cd05233">
    <property type="entry name" value="SDR_c"/>
    <property type="match status" value="1"/>
</dbReference>
<dbReference type="GO" id="GO:0006633">
    <property type="term" value="P:fatty acid biosynthetic process"/>
    <property type="evidence" value="ECO:0007669"/>
    <property type="project" value="TreeGrafter"/>
</dbReference>
<name>A0A559LIB4_FUSOC</name>
<dbReference type="PRINTS" id="PR00081">
    <property type="entry name" value="GDHRDH"/>
</dbReference>
<comment type="similarity">
    <text evidence="1">Belongs to the short-chain dehydrogenases/reductases (SDR) family.</text>
</comment>
<reference evidence="2 3" key="1">
    <citation type="journal article" date="2019" name="Microbiol. Resour. Announc.">
        <title>High-quality draft genome sequence of Fusarium oxysporum f. sp. cubense strain 160527, a causal agent of Panama disease.</title>
        <authorList>
            <person name="Asai S."/>
            <person name="Ayukawa Y."/>
            <person name="Gan P."/>
            <person name="Masuda S."/>
            <person name="Komatsu K."/>
            <person name="Shirasu K."/>
            <person name="Arie T."/>
        </authorList>
    </citation>
    <scope>NUCLEOTIDE SEQUENCE [LARGE SCALE GENOMIC DNA]</scope>
    <source>
        <strain evidence="2 3">160527</strain>
    </source>
</reference>
<dbReference type="InterPro" id="IPR036291">
    <property type="entry name" value="NAD(P)-bd_dom_sf"/>
</dbReference>
<evidence type="ECO:0000313" key="3">
    <source>
        <dbReference type="Proteomes" id="UP000320707"/>
    </source>
</evidence>